<evidence type="ECO:0000313" key="2">
    <source>
        <dbReference type="EMBL" id="KAL0121084.1"/>
    </source>
</evidence>
<name>A0AAW2G1H2_9HYME</name>
<evidence type="ECO:0000313" key="3">
    <source>
        <dbReference type="Proteomes" id="UP001430953"/>
    </source>
</evidence>
<sequence length="113" mass="12417">MPSGKKKRKSQVINYACSFSFFFFFLICSNVPTFDSLLRTLHKDGSRARVERRIGVPVLGLALADMLQIVNANSTLRQVLLEVVYRALGPDLLASGLRAGVDATAILVPHVPM</sequence>
<keyword evidence="1" id="KW-0472">Membrane</keyword>
<evidence type="ECO:0000256" key="1">
    <source>
        <dbReference type="SAM" id="Phobius"/>
    </source>
</evidence>
<accession>A0AAW2G1H2</accession>
<dbReference type="AlphaFoldDB" id="A0AAW2G1H2"/>
<proteinExistence type="predicted"/>
<dbReference type="EMBL" id="JADYXP020000007">
    <property type="protein sequence ID" value="KAL0121084.1"/>
    <property type="molecule type" value="Genomic_DNA"/>
</dbReference>
<organism evidence="2 3">
    <name type="scientific">Cardiocondyla obscurior</name>
    <dbReference type="NCBI Taxonomy" id="286306"/>
    <lineage>
        <taxon>Eukaryota</taxon>
        <taxon>Metazoa</taxon>
        <taxon>Ecdysozoa</taxon>
        <taxon>Arthropoda</taxon>
        <taxon>Hexapoda</taxon>
        <taxon>Insecta</taxon>
        <taxon>Pterygota</taxon>
        <taxon>Neoptera</taxon>
        <taxon>Endopterygota</taxon>
        <taxon>Hymenoptera</taxon>
        <taxon>Apocrita</taxon>
        <taxon>Aculeata</taxon>
        <taxon>Formicoidea</taxon>
        <taxon>Formicidae</taxon>
        <taxon>Myrmicinae</taxon>
        <taxon>Cardiocondyla</taxon>
    </lineage>
</organism>
<protein>
    <submittedName>
        <fullName evidence="2">Uncharacterized protein</fullName>
    </submittedName>
</protein>
<comment type="caution">
    <text evidence="2">The sequence shown here is derived from an EMBL/GenBank/DDBJ whole genome shotgun (WGS) entry which is preliminary data.</text>
</comment>
<feature type="transmembrane region" description="Helical" evidence="1">
    <location>
        <begin position="12"/>
        <end position="34"/>
    </location>
</feature>
<keyword evidence="1" id="KW-0812">Transmembrane</keyword>
<keyword evidence="1" id="KW-1133">Transmembrane helix</keyword>
<keyword evidence="3" id="KW-1185">Reference proteome</keyword>
<gene>
    <name evidence="2" type="ORF">PUN28_008660</name>
</gene>
<reference evidence="2 3" key="1">
    <citation type="submission" date="2023-03" db="EMBL/GenBank/DDBJ databases">
        <title>High recombination rates correlate with genetic variation in Cardiocondyla obscurior ants.</title>
        <authorList>
            <person name="Errbii M."/>
        </authorList>
    </citation>
    <scope>NUCLEOTIDE SEQUENCE [LARGE SCALE GENOMIC DNA]</scope>
    <source>
        <strain evidence="2">Alpha-2009</strain>
        <tissue evidence="2">Whole body</tissue>
    </source>
</reference>
<dbReference type="Proteomes" id="UP001430953">
    <property type="component" value="Unassembled WGS sequence"/>
</dbReference>